<accession>A0ABP3PGU3</accession>
<comment type="caution">
    <text evidence="2">The sequence shown here is derived from an EMBL/GenBank/DDBJ whole genome shotgun (WGS) entry which is preliminary data.</text>
</comment>
<organism evidence="2 3">
    <name type="scientific">Rhizomicrobium electricum</name>
    <dbReference type="NCBI Taxonomy" id="480070"/>
    <lineage>
        <taxon>Bacteria</taxon>
        <taxon>Pseudomonadati</taxon>
        <taxon>Pseudomonadota</taxon>
        <taxon>Alphaproteobacteria</taxon>
        <taxon>Micropepsales</taxon>
        <taxon>Micropepsaceae</taxon>
        <taxon>Rhizomicrobium</taxon>
    </lineage>
</organism>
<sequence>MNLRSLIVVAVAVSLAGCGILMPSARDRAAKNTPGFKAGYSDGCASATIQDTNYRADQVRDENLYKTDKHYRSGWASGFYNCRTNRTHSMSNPASGPIPDNQPGGHPY</sequence>
<dbReference type="RefSeq" id="WP_166933012.1">
    <property type="nucleotide sequence ID" value="NZ_BAAADD010000003.1"/>
</dbReference>
<evidence type="ECO:0008006" key="4">
    <source>
        <dbReference type="Google" id="ProtNLM"/>
    </source>
</evidence>
<feature type="region of interest" description="Disordered" evidence="1">
    <location>
        <begin position="86"/>
        <end position="108"/>
    </location>
</feature>
<dbReference type="EMBL" id="BAAADD010000003">
    <property type="protein sequence ID" value="GAA0567153.1"/>
    <property type="molecule type" value="Genomic_DNA"/>
</dbReference>
<reference evidence="3" key="1">
    <citation type="journal article" date="2019" name="Int. J. Syst. Evol. Microbiol.">
        <title>The Global Catalogue of Microorganisms (GCM) 10K type strain sequencing project: providing services to taxonomists for standard genome sequencing and annotation.</title>
        <authorList>
            <consortium name="The Broad Institute Genomics Platform"/>
            <consortium name="The Broad Institute Genome Sequencing Center for Infectious Disease"/>
            <person name="Wu L."/>
            <person name="Ma J."/>
        </authorList>
    </citation>
    <scope>NUCLEOTIDE SEQUENCE [LARGE SCALE GENOMIC DNA]</scope>
    <source>
        <strain evidence="3">JCM 15089</strain>
    </source>
</reference>
<protein>
    <recommendedName>
        <fullName evidence="4">Lipoprotein</fullName>
    </recommendedName>
</protein>
<evidence type="ECO:0000313" key="2">
    <source>
        <dbReference type="EMBL" id="GAA0567153.1"/>
    </source>
</evidence>
<evidence type="ECO:0000256" key="1">
    <source>
        <dbReference type="SAM" id="MobiDB-lite"/>
    </source>
</evidence>
<name>A0ABP3PGU3_9PROT</name>
<gene>
    <name evidence="2" type="ORF">GCM10008942_14580</name>
</gene>
<dbReference type="Proteomes" id="UP001499951">
    <property type="component" value="Unassembled WGS sequence"/>
</dbReference>
<evidence type="ECO:0000313" key="3">
    <source>
        <dbReference type="Proteomes" id="UP001499951"/>
    </source>
</evidence>
<proteinExistence type="predicted"/>
<keyword evidence="3" id="KW-1185">Reference proteome</keyword>
<dbReference type="PROSITE" id="PS51257">
    <property type="entry name" value="PROKAR_LIPOPROTEIN"/>
    <property type="match status" value="1"/>
</dbReference>